<dbReference type="PANTHER" id="PTHR16943">
    <property type="entry name" value="2-METHYLCITRATE DEHYDRATASE-RELATED"/>
    <property type="match status" value="1"/>
</dbReference>
<organism evidence="4 5">
    <name type="scientific">Natronocalculus amylovorans</name>
    <dbReference type="NCBI Taxonomy" id="2917812"/>
    <lineage>
        <taxon>Archaea</taxon>
        <taxon>Methanobacteriati</taxon>
        <taxon>Methanobacteriota</taxon>
        <taxon>Stenosarchaea group</taxon>
        <taxon>Halobacteria</taxon>
        <taxon>Halobacteriales</taxon>
        <taxon>Haloferacaceae</taxon>
        <taxon>Natronocalculus</taxon>
    </lineage>
</organism>
<name>A0AAE3K9P0_9EURY</name>
<dbReference type="InterPro" id="IPR042188">
    <property type="entry name" value="MmgE/PrpD_sf_2"/>
</dbReference>
<accession>A0AAE3K9P0</accession>
<dbReference type="Proteomes" id="UP001203207">
    <property type="component" value="Unassembled WGS sequence"/>
</dbReference>
<dbReference type="InterPro" id="IPR045336">
    <property type="entry name" value="MmgE_PrpD_N"/>
</dbReference>
<dbReference type="SUPFAM" id="SSF103378">
    <property type="entry name" value="2-methylcitrate dehydratase PrpD"/>
    <property type="match status" value="1"/>
</dbReference>
<proteinExistence type="inferred from homology"/>
<dbReference type="Gene3D" id="3.30.1330.120">
    <property type="entry name" value="2-methylcitrate dehydratase PrpD"/>
    <property type="match status" value="1"/>
</dbReference>
<evidence type="ECO:0000259" key="3">
    <source>
        <dbReference type="Pfam" id="PF19305"/>
    </source>
</evidence>
<comment type="similarity">
    <text evidence="1">Belongs to the PrpD family.</text>
</comment>
<gene>
    <name evidence="4" type="ORF">AArcSt2_15000</name>
</gene>
<evidence type="ECO:0000256" key="1">
    <source>
        <dbReference type="ARBA" id="ARBA00006174"/>
    </source>
</evidence>
<dbReference type="AlphaFoldDB" id="A0AAE3K9P0"/>
<dbReference type="Pfam" id="PF19305">
    <property type="entry name" value="MmgE_PrpD_C"/>
    <property type="match status" value="1"/>
</dbReference>
<comment type="caution">
    <text evidence="4">The sequence shown here is derived from an EMBL/GenBank/DDBJ whole genome shotgun (WGS) entry which is preliminary data.</text>
</comment>
<feature type="domain" description="MmgE/PrpD N-terminal" evidence="2">
    <location>
        <begin position="10"/>
        <end position="232"/>
    </location>
</feature>
<sequence>MTNRNSIETDLATLVVGFSIESVDQAILERAALTAADTIGAIIGGLDDPTVQGLLTEFEQSTGTSNPIGTNIPMAPEHSAFVQGTAGTSLELDEGHQFAGGHPAIHVLPALIAAIQQNSYTSTEIQTAFIIGYEVAARVGQACAPLADGYHPHGVWGGVGAAAAISKLRQFDVATTRAAMQIAANNAQHTHFAAATEGATVRNTYAGMSNLTGYLAARVAAAGVTGTVAGIERHLSLATADGFDTTALTRSIGDPFEIERGYFKQYPACRFTHAAIDAMAAIQASNTVSIDSIEDITIETYDAAAALDSTTPSSALAARFSLPFTVALQCVHGTVEKKAFYFDTVPDSLTSVMNIMTLAATDEFEDRAPAERGCRITVTLTDGQKLSETVSEAKGGHSNPFTAAELQTKFTNLVSPLLDEGTSARLWEVIAVDFDLHRGLTVMSSKL</sequence>
<feature type="domain" description="MmgE/PrpD C-terminal" evidence="3">
    <location>
        <begin position="266"/>
        <end position="430"/>
    </location>
</feature>
<dbReference type="GO" id="GO:0016829">
    <property type="term" value="F:lyase activity"/>
    <property type="evidence" value="ECO:0007669"/>
    <property type="project" value="InterPro"/>
</dbReference>
<dbReference type="InterPro" id="IPR036148">
    <property type="entry name" value="MmgE/PrpD_sf"/>
</dbReference>
<keyword evidence="5" id="KW-1185">Reference proteome</keyword>
<evidence type="ECO:0000259" key="2">
    <source>
        <dbReference type="Pfam" id="PF03972"/>
    </source>
</evidence>
<dbReference type="Gene3D" id="1.10.4100.10">
    <property type="entry name" value="2-methylcitrate dehydratase PrpD"/>
    <property type="match status" value="1"/>
</dbReference>
<dbReference type="EMBL" id="JAKRVX010000009">
    <property type="protein sequence ID" value="MCL9818248.1"/>
    <property type="molecule type" value="Genomic_DNA"/>
</dbReference>
<dbReference type="InterPro" id="IPR005656">
    <property type="entry name" value="MmgE_PrpD"/>
</dbReference>
<dbReference type="Pfam" id="PF03972">
    <property type="entry name" value="MmgE_PrpD_N"/>
    <property type="match status" value="1"/>
</dbReference>
<evidence type="ECO:0000313" key="5">
    <source>
        <dbReference type="Proteomes" id="UP001203207"/>
    </source>
</evidence>
<protein>
    <submittedName>
        <fullName evidence="4">MmgE/PrpD family protein</fullName>
    </submittedName>
</protein>
<evidence type="ECO:0000313" key="4">
    <source>
        <dbReference type="EMBL" id="MCL9818248.1"/>
    </source>
</evidence>
<dbReference type="PANTHER" id="PTHR16943:SF8">
    <property type="entry name" value="2-METHYLCITRATE DEHYDRATASE"/>
    <property type="match status" value="1"/>
</dbReference>
<dbReference type="InterPro" id="IPR042183">
    <property type="entry name" value="MmgE/PrpD_sf_1"/>
</dbReference>
<dbReference type="InterPro" id="IPR045337">
    <property type="entry name" value="MmgE_PrpD_C"/>
</dbReference>
<reference evidence="4" key="2">
    <citation type="submission" date="2022-02" db="EMBL/GenBank/DDBJ databases">
        <authorList>
            <person name="Elcheninov A.G."/>
            <person name="Sorokin D.Y."/>
            <person name="Kublanov I.V."/>
        </authorList>
    </citation>
    <scope>NUCLEOTIDE SEQUENCE</scope>
    <source>
        <strain evidence="4">AArc-St2</strain>
    </source>
</reference>
<dbReference type="RefSeq" id="WP_250585782.1">
    <property type="nucleotide sequence ID" value="NZ_JAKRVX010000009.1"/>
</dbReference>
<reference evidence="4" key="1">
    <citation type="journal article" date="2022" name="Syst. Appl. Microbiol.">
        <title>Natronocalculus amylovorans gen. nov., sp. nov., and Natranaeroarchaeum aerophilus sp. nov., dominant culturable amylolytic natronoarchaea from hypersaline soda lakes in southwestern Siberia.</title>
        <authorList>
            <person name="Sorokin D.Y."/>
            <person name="Elcheninov A.G."/>
            <person name="Khizhniak T.V."/>
            <person name="Koenen M."/>
            <person name="Bale N.J."/>
            <person name="Damste J.S.S."/>
            <person name="Kublanov I.V."/>
        </authorList>
    </citation>
    <scope>NUCLEOTIDE SEQUENCE</scope>
    <source>
        <strain evidence="4">AArc-St2</strain>
    </source>
</reference>